<keyword evidence="2" id="KW-1185">Reference proteome</keyword>
<accession>A0ACB7Y2G3</accession>
<evidence type="ECO:0000313" key="1">
    <source>
        <dbReference type="EMBL" id="KAH7847105.1"/>
    </source>
</evidence>
<sequence>MRPPESSTEGKADLKSHYDSSQSRLDGSNKFGEDDVDWTVEGEGTTGLVVRLRLADVEAKTATEHSTPVLITQLKSLEKNATEVYTQYMFKLFQDEIQRTYPLLVEQRVDELQRWLYFIEVYSHPERKWTVEYFPIDSKMKCSCLMFESFGLPCCHMIMVMKQEQLLAIPTSLVMRIWTRSACPEAHHPTVGQIPQSLSSTHAARYGVLSSGYNLMSFYASHSRDSFEDAKDLGHEMTSWMRKRWEMGKNKECTTSLGETSYVQDLFGVGDPLVAKTKGNPGKNSTAPNSRKPRQCRHYKCAGHDKRTCPKLSSKPSIE</sequence>
<organism evidence="1 2">
    <name type="scientific">Vaccinium darrowii</name>
    <dbReference type="NCBI Taxonomy" id="229202"/>
    <lineage>
        <taxon>Eukaryota</taxon>
        <taxon>Viridiplantae</taxon>
        <taxon>Streptophyta</taxon>
        <taxon>Embryophyta</taxon>
        <taxon>Tracheophyta</taxon>
        <taxon>Spermatophyta</taxon>
        <taxon>Magnoliopsida</taxon>
        <taxon>eudicotyledons</taxon>
        <taxon>Gunneridae</taxon>
        <taxon>Pentapetalae</taxon>
        <taxon>asterids</taxon>
        <taxon>Ericales</taxon>
        <taxon>Ericaceae</taxon>
        <taxon>Vaccinioideae</taxon>
        <taxon>Vaccinieae</taxon>
        <taxon>Vaccinium</taxon>
    </lineage>
</organism>
<dbReference type="EMBL" id="CM037155">
    <property type="protein sequence ID" value="KAH7847105.1"/>
    <property type="molecule type" value="Genomic_DNA"/>
</dbReference>
<protein>
    <submittedName>
        <fullName evidence="1">Uncharacterized protein</fullName>
    </submittedName>
</protein>
<comment type="caution">
    <text evidence="1">The sequence shown here is derived from an EMBL/GenBank/DDBJ whole genome shotgun (WGS) entry which is preliminary data.</text>
</comment>
<gene>
    <name evidence="1" type="ORF">Vadar_021986</name>
</gene>
<evidence type="ECO:0000313" key="2">
    <source>
        <dbReference type="Proteomes" id="UP000828048"/>
    </source>
</evidence>
<dbReference type="Proteomes" id="UP000828048">
    <property type="component" value="Chromosome 5"/>
</dbReference>
<name>A0ACB7Y2G3_9ERIC</name>
<reference evidence="1 2" key="1">
    <citation type="journal article" date="2021" name="Hortic Res">
        <title>High-quality reference genome and annotation aids understanding of berry development for evergreen blueberry (Vaccinium darrowii).</title>
        <authorList>
            <person name="Yu J."/>
            <person name="Hulse-Kemp A.M."/>
            <person name="Babiker E."/>
            <person name="Staton M."/>
        </authorList>
    </citation>
    <scope>NUCLEOTIDE SEQUENCE [LARGE SCALE GENOMIC DNA]</scope>
    <source>
        <strain evidence="2">cv. NJ 8807/NJ 8810</strain>
        <tissue evidence="1">Young leaf</tissue>
    </source>
</reference>
<proteinExistence type="predicted"/>